<dbReference type="OrthoDB" id="9776016at2"/>
<protein>
    <submittedName>
        <fullName evidence="1">Uncharacterized protein</fullName>
    </submittedName>
</protein>
<proteinExistence type="predicted"/>
<evidence type="ECO:0000313" key="1">
    <source>
        <dbReference type="EMBL" id="KTD85732.1"/>
    </source>
</evidence>
<gene>
    <name evidence="1" type="ORF">UQ64_19790</name>
</gene>
<accession>A0A0W1AWT2</accession>
<evidence type="ECO:0000313" key="2">
    <source>
        <dbReference type="Proteomes" id="UP000054709"/>
    </source>
</evidence>
<dbReference type="AlphaFoldDB" id="A0A0W1AWT2"/>
<dbReference type="RefSeq" id="WP_060624565.1">
    <property type="nucleotide sequence ID" value="NZ_LCZJ02000026.1"/>
</dbReference>
<name>A0A0W1AWT2_9BACL</name>
<organism evidence="1 2">
    <name type="scientific">Paenibacillus etheri</name>
    <dbReference type="NCBI Taxonomy" id="1306852"/>
    <lineage>
        <taxon>Bacteria</taxon>
        <taxon>Bacillati</taxon>
        <taxon>Bacillota</taxon>
        <taxon>Bacilli</taxon>
        <taxon>Bacillales</taxon>
        <taxon>Paenibacillaceae</taxon>
        <taxon>Paenibacillus</taxon>
    </lineage>
</organism>
<keyword evidence="2" id="KW-1185">Reference proteome</keyword>
<reference evidence="1 2" key="1">
    <citation type="journal article" date="2015" name="Int. Biodeterior. Biodegradation">
        <title>Physiological and genetic screening methods for the isolation of methyl tert-butyl ether-degrading bacteria for bioremediation purposes.</title>
        <authorList>
            <person name="Guisado I.M."/>
            <person name="Purswani J."/>
            <person name="Gonzalez Lopez J."/>
            <person name="Pozo C."/>
        </authorList>
    </citation>
    <scope>NUCLEOTIDE SEQUENCE [LARGE SCALE GENOMIC DNA]</scope>
    <source>
        <strain evidence="1 2">SH7</strain>
    </source>
</reference>
<dbReference type="EMBL" id="LCZJ02000026">
    <property type="protein sequence ID" value="KTD85732.1"/>
    <property type="molecule type" value="Genomic_DNA"/>
</dbReference>
<sequence>MWTLTHNSDFAKGYVGLLGHPEVIGGGHSYYFRRSVELDQIYAAIGQAAGVEPKVVHISTDFITAFSPSGTADGLIGSSGQQCL</sequence>
<comment type="caution">
    <text evidence="1">The sequence shown here is derived from an EMBL/GenBank/DDBJ whole genome shotgun (WGS) entry which is preliminary data.</text>
</comment>
<dbReference type="Proteomes" id="UP000054709">
    <property type="component" value="Unassembled WGS sequence"/>
</dbReference>